<dbReference type="GO" id="GO:0004029">
    <property type="term" value="F:aldehyde dehydrogenase (NAD+) activity"/>
    <property type="evidence" value="ECO:0007669"/>
    <property type="project" value="TreeGrafter"/>
</dbReference>
<evidence type="ECO:0000259" key="1">
    <source>
        <dbReference type="Pfam" id="PF01370"/>
    </source>
</evidence>
<dbReference type="InterPro" id="IPR036291">
    <property type="entry name" value="NAD(P)-bd_dom_sf"/>
</dbReference>
<proteinExistence type="predicted"/>
<dbReference type="PANTHER" id="PTHR48079">
    <property type="entry name" value="PROTEIN YEEZ"/>
    <property type="match status" value="1"/>
</dbReference>
<feature type="domain" description="NAD-dependent epimerase/dehydratase" evidence="1">
    <location>
        <begin position="6"/>
        <end position="235"/>
    </location>
</feature>
<dbReference type="EMBL" id="CP000384">
    <property type="protein sequence ID" value="ABG10228.1"/>
    <property type="molecule type" value="Genomic_DNA"/>
</dbReference>
<dbReference type="KEGG" id="mmc:Mmcs_4123"/>
<dbReference type="SUPFAM" id="SSF51735">
    <property type="entry name" value="NAD(P)-binding Rossmann-fold domains"/>
    <property type="match status" value="1"/>
</dbReference>
<sequence>MSTRLVITGASGNVGTALLQRLADAGGYTVTGVTRRKPPESGIYRSAQWRQLDLAEHDATTRLQAVMGDADAVVHLAWGFQPTRNVQYLDAVGVGGTRAVLRAADVAGVGQLVHMSSVGTYAAGRYGQYVDETWSTAGIDTSPYSRAKSAAEALLDDYERSHRDGLTIARMRPGFIVQRSAAGGLRRYTLPAFIEPRWLRFLPVLPLDRGLVVPIIHADDVADAIARTVERRAAGPFNLMAEPPVRRDDLAEALGAYPVHVPSSLLRPAVALSWRARLQPMDEGWLDMAFSVPLLDTGRAQSELGWKPVRTSIEALVDMGEGFKNCADTESPVLSYRGPLTSVLRDLRAGPITDRKVP</sequence>
<protein>
    <submittedName>
        <fullName evidence="2">NAD-dependent epimerase/dehydratase</fullName>
    </submittedName>
</protein>
<reference evidence="2" key="1">
    <citation type="submission" date="2006-06" db="EMBL/GenBank/DDBJ databases">
        <title>Complete sequence of chromosome of Mycobacterium sp. MCS.</title>
        <authorList>
            <consortium name="US DOE Joint Genome Institute"/>
            <person name="Copeland A."/>
            <person name="Lucas S."/>
            <person name="Lapidus A."/>
            <person name="Barry K."/>
            <person name="Detter J.C."/>
            <person name="Glavina del Rio T."/>
            <person name="Hammon N."/>
            <person name="Israni S."/>
            <person name="Dalin E."/>
            <person name="Tice H."/>
            <person name="Pitluck S."/>
            <person name="Martinez M."/>
            <person name="Schmutz J."/>
            <person name="Larimer F."/>
            <person name="Land M."/>
            <person name="Hauser L."/>
            <person name="Kyrpides N."/>
            <person name="Kim E."/>
            <person name="Miller C.D."/>
            <person name="Hughes J.E."/>
            <person name="Anderson A.J."/>
            <person name="Sims R.C."/>
            <person name="Richardson P."/>
        </authorList>
    </citation>
    <scope>NUCLEOTIDE SEQUENCE [LARGE SCALE GENOMIC DNA]</scope>
    <source>
        <strain evidence="2">MCS</strain>
    </source>
</reference>
<dbReference type="Pfam" id="PF01370">
    <property type="entry name" value="Epimerase"/>
    <property type="match status" value="1"/>
</dbReference>
<evidence type="ECO:0000313" key="2">
    <source>
        <dbReference type="EMBL" id="ABG10228.1"/>
    </source>
</evidence>
<name>A0A5Q5BP56_MYCSS</name>
<dbReference type="InterPro" id="IPR051783">
    <property type="entry name" value="NAD(P)-dependent_oxidoreduct"/>
</dbReference>
<dbReference type="PANTHER" id="PTHR48079:SF6">
    <property type="entry name" value="NAD(P)-BINDING DOMAIN-CONTAINING PROTEIN-RELATED"/>
    <property type="match status" value="1"/>
</dbReference>
<dbReference type="GO" id="GO:0005737">
    <property type="term" value="C:cytoplasm"/>
    <property type="evidence" value="ECO:0007669"/>
    <property type="project" value="TreeGrafter"/>
</dbReference>
<organism evidence="2">
    <name type="scientific">Mycobacterium sp. (strain MCS)</name>
    <dbReference type="NCBI Taxonomy" id="164756"/>
    <lineage>
        <taxon>Bacteria</taxon>
        <taxon>Bacillati</taxon>
        <taxon>Actinomycetota</taxon>
        <taxon>Actinomycetes</taxon>
        <taxon>Mycobacteriales</taxon>
        <taxon>Mycobacteriaceae</taxon>
        <taxon>Mycobacterium</taxon>
    </lineage>
</organism>
<dbReference type="Gene3D" id="3.40.50.720">
    <property type="entry name" value="NAD(P)-binding Rossmann-like Domain"/>
    <property type="match status" value="1"/>
</dbReference>
<accession>A0A5Q5BP56</accession>
<gene>
    <name evidence="2" type="ordered locus">Mmcs_4123</name>
</gene>
<dbReference type="InterPro" id="IPR001509">
    <property type="entry name" value="Epimerase_deHydtase"/>
</dbReference>
<dbReference type="AlphaFoldDB" id="A0A5Q5BP56"/>